<feature type="chain" id="PRO_5040118205" evidence="7">
    <location>
        <begin position="19"/>
        <end position="567"/>
    </location>
</feature>
<comment type="caution">
    <text evidence="8">The sequence shown here is derived from an EMBL/GenBank/DDBJ whole genome shotgun (WGS) entry which is preliminary data.</text>
</comment>
<comment type="similarity">
    <text evidence="1">Belongs to the peptidase S28 family.</text>
</comment>
<evidence type="ECO:0000256" key="6">
    <source>
        <dbReference type="ARBA" id="ARBA00023180"/>
    </source>
</evidence>
<accession>A0A9P1IHF9</accession>
<proteinExistence type="inferred from homology"/>
<organism evidence="8 9">
    <name type="scientific">Caenorhabditis angaria</name>
    <dbReference type="NCBI Taxonomy" id="860376"/>
    <lineage>
        <taxon>Eukaryota</taxon>
        <taxon>Metazoa</taxon>
        <taxon>Ecdysozoa</taxon>
        <taxon>Nematoda</taxon>
        <taxon>Chromadorea</taxon>
        <taxon>Rhabditida</taxon>
        <taxon>Rhabditina</taxon>
        <taxon>Rhabditomorpha</taxon>
        <taxon>Rhabditoidea</taxon>
        <taxon>Rhabditidae</taxon>
        <taxon>Peloderinae</taxon>
        <taxon>Caenorhabditis</taxon>
    </lineage>
</organism>
<dbReference type="Pfam" id="PF05577">
    <property type="entry name" value="Peptidase_S28"/>
    <property type="match status" value="1"/>
</dbReference>
<evidence type="ECO:0000313" key="8">
    <source>
        <dbReference type="EMBL" id="CAI5444186.1"/>
    </source>
</evidence>
<evidence type="ECO:0000256" key="5">
    <source>
        <dbReference type="ARBA" id="ARBA00022825"/>
    </source>
</evidence>
<feature type="signal peptide" evidence="7">
    <location>
        <begin position="1"/>
        <end position="18"/>
    </location>
</feature>
<dbReference type="InterPro" id="IPR042269">
    <property type="entry name" value="Ser_carbopepase_S28_SKS"/>
</dbReference>
<gene>
    <name evidence="8" type="ORF">CAMP_LOCUS6823</name>
</gene>
<evidence type="ECO:0000256" key="3">
    <source>
        <dbReference type="ARBA" id="ARBA00022729"/>
    </source>
</evidence>
<keyword evidence="6" id="KW-0325">Glycoprotein</keyword>
<keyword evidence="3 7" id="KW-0732">Signal</keyword>
<dbReference type="GO" id="GO:0070008">
    <property type="term" value="F:serine-type exopeptidase activity"/>
    <property type="evidence" value="ECO:0007669"/>
    <property type="project" value="InterPro"/>
</dbReference>
<dbReference type="Gene3D" id="1.20.120.980">
    <property type="entry name" value="Serine carboxypeptidase S28, SKS domain"/>
    <property type="match status" value="1"/>
</dbReference>
<evidence type="ECO:0000256" key="2">
    <source>
        <dbReference type="ARBA" id="ARBA00022670"/>
    </source>
</evidence>
<dbReference type="FunFam" id="1.20.120.980:FF:000007">
    <property type="entry name" value="Predicted protein"/>
    <property type="match status" value="1"/>
</dbReference>
<protein>
    <submittedName>
        <fullName evidence="8">Uncharacterized protein</fullName>
    </submittedName>
</protein>
<dbReference type="GO" id="GO:0008239">
    <property type="term" value="F:dipeptidyl-peptidase activity"/>
    <property type="evidence" value="ECO:0007669"/>
    <property type="project" value="TreeGrafter"/>
</dbReference>
<dbReference type="InterPro" id="IPR029058">
    <property type="entry name" value="AB_hydrolase_fold"/>
</dbReference>
<dbReference type="EMBL" id="CANHGI010000003">
    <property type="protein sequence ID" value="CAI5444186.1"/>
    <property type="molecule type" value="Genomic_DNA"/>
</dbReference>
<dbReference type="Proteomes" id="UP001152747">
    <property type="component" value="Unassembled WGS sequence"/>
</dbReference>
<keyword evidence="4" id="KW-0378">Hydrolase</keyword>
<sequence length="567" mass="63332">MKELLIFLIFVLVSSLEGSKWPRRRSLIHPKTFDDIPPNVEVKWYKGMRVDHFAYGNTDTFNLRFMWNNTFYKAGGPIFFYTGNEGSLEGFVTATGIMFDIAQQFNASLIFAEHRYYGQTQPYNTSSYANLKNLGYLTSEQALADYAELLSTLKTPNNQFNYTFPSDTKVISFGGSYGGMLSAWFRMKYPHIVTGAWAGSAPLIYMRGGGIEPGVFDNITSRTYVDNGCNRFILANVWNAVLNLSATADGRAFLNNNTVFTLDPRTPIRNATDGWNLNAFMREAIEYMAMVDYPYPTSFLEPLPAWPVKVACSFMNSTGTTFTDQQLVTMVAQAANVYYNYNQVANYTWCIDYSVCGDEGVGGLGNDALGWPWQECSEIVMAMCAHGGTNDVFWEECGTDIYQLLQEQCVQIFANLSWTSANWDIDAVKKLYGFDLSAASNLILTQGHLDPWSGGGYSASATNPSRGIYILEIPGSAHHLDLRQPNTCDPNTITNARFQIINIISCWLTSSCQNTMSLYSLPDIQIPTGIECKDVVQGFPWGQSYPTTSAGSMSLMLAFVVALFWNF</sequence>
<dbReference type="SUPFAM" id="SSF53474">
    <property type="entry name" value="alpha/beta-Hydrolases"/>
    <property type="match status" value="1"/>
</dbReference>
<name>A0A9P1IHF9_9PELO</name>
<dbReference type="OrthoDB" id="2130629at2759"/>
<keyword evidence="9" id="KW-1185">Reference proteome</keyword>
<evidence type="ECO:0000256" key="7">
    <source>
        <dbReference type="SAM" id="SignalP"/>
    </source>
</evidence>
<evidence type="ECO:0000313" key="9">
    <source>
        <dbReference type="Proteomes" id="UP001152747"/>
    </source>
</evidence>
<keyword evidence="5" id="KW-0720">Serine protease</keyword>
<keyword evidence="2" id="KW-0645">Protease</keyword>
<dbReference type="AlphaFoldDB" id="A0A9P1IHF9"/>
<evidence type="ECO:0000256" key="1">
    <source>
        <dbReference type="ARBA" id="ARBA00011079"/>
    </source>
</evidence>
<dbReference type="PANTHER" id="PTHR11010">
    <property type="entry name" value="PROTEASE S28 PRO-X CARBOXYPEPTIDASE-RELATED"/>
    <property type="match status" value="1"/>
</dbReference>
<evidence type="ECO:0000256" key="4">
    <source>
        <dbReference type="ARBA" id="ARBA00022801"/>
    </source>
</evidence>
<reference evidence="8" key="1">
    <citation type="submission" date="2022-11" db="EMBL/GenBank/DDBJ databases">
        <authorList>
            <person name="Kikuchi T."/>
        </authorList>
    </citation>
    <scope>NUCLEOTIDE SEQUENCE</scope>
    <source>
        <strain evidence="8">PS1010</strain>
    </source>
</reference>
<dbReference type="GO" id="GO:0006508">
    <property type="term" value="P:proteolysis"/>
    <property type="evidence" value="ECO:0007669"/>
    <property type="project" value="UniProtKB-KW"/>
</dbReference>
<dbReference type="Gene3D" id="3.40.50.1820">
    <property type="entry name" value="alpha/beta hydrolase"/>
    <property type="match status" value="1"/>
</dbReference>
<dbReference type="InterPro" id="IPR008758">
    <property type="entry name" value="Peptidase_S28"/>
</dbReference>
<dbReference type="PANTHER" id="PTHR11010:SF104">
    <property type="entry name" value="SERINE PROTEASE PCP-1-RELATED"/>
    <property type="match status" value="1"/>
</dbReference>